<proteinExistence type="predicted"/>
<protein>
    <submittedName>
        <fullName evidence="2">Uncharacterized protein</fullName>
    </submittedName>
</protein>
<feature type="compositionally biased region" description="Basic and acidic residues" evidence="1">
    <location>
        <begin position="69"/>
        <end position="78"/>
    </location>
</feature>
<sequence>MTSSIVTRDVRFRAEAKVASMVEMRRIAARQPRAESGLAASGIKKRWQTFNQVGLKSLTDPSADVPAIKPERLEGLGS</sequence>
<name>A0A2P9AK21_9HYPH</name>
<accession>A0A2P9AK21</accession>
<evidence type="ECO:0000313" key="2">
    <source>
        <dbReference type="EMBL" id="SJM31437.1"/>
    </source>
</evidence>
<organism evidence="2 3">
    <name type="scientific">Mesorhizobium delmotii</name>
    <dbReference type="NCBI Taxonomy" id="1631247"/>
    <lineage>
        <taxon>Bacteria</taxon>
        <taxon>Pseudomonadati</taxon>
        <taxon>Pseudomonadota</taxon>
        <taxon>Alphaproteobacteria</taxon>
        <taxon>Hyphomicrobiales</taxon>
        <taxon>Phyllobacteriaceae</taxon>
        <taxon>Mesorhizobium</taxon>
    </lineage>
</organism>
<feature type="region of interest" description="Disordered" evidence="1">
    <location>
        <begin position="57"/>
        <end position="78"/>
    </location>
</feature>
<evidence type="ECO:0000256" key="1">
    <source>
        <dbReference type="SAM" id="MobiDB-lite"/>
    </source>
</evidence>
<gene>
    <name evidence="2" type="ORF">BQ8482_20052</name>
</gene>
<dbReference type="AlphaFoldDB" id="A0A2P9AK21"/>
<dbReference type="EMBL" id="FUIG01000026">
    <property type="protein sequence ID" value="SJM31437.1"/>
    <property type="molecule type" value="Genomic_DNA"/>
</dbReference>
<evidence type="ECO:0000313" key="3">
    <source>
        <dbReference type="Proteomes" id="UP000245698"/>
    </source>
</evidence>
<dbReference type="Proteomes" id="UP000245698">
    <property type="component" value="Unassembled WGS sequence"/>
</dbReference>
<keyword evidence="3" id="KW-1185">Reference proteome</keyword>
<reference evidence="3" key="1">
    <citation type="submission" date="2016-12" db="EMBL/GenBank/DDBJ databases">
        <authorList>
            <person name="Brunel B."/>
        </authorList>
    </citation>
    <scope>NUCLEOTIDE SEQUENCE [LARGE SCALE GENOMIC DNA]</scope>
</reference>